<dbReference type="EMBL" id="CM023482">
    <property type="protein sequence ID" value="KAH6937634.1"/>
    <property type="molecule type" value="Genomic_DNA"/>
</dbReference>
<comment type="caution">
    <text evidence="1">The sequence shown here is derived from an EMBL/GenBank/DDBJ whole genome shotgun (WGS) entry which is preliminary data.</text>
</comment>
<evidence type="ECO:0000313" key="1">
    <source>
        <dbReference type="EMBL" id="KAH6937634.1"/>
    </source>
</evidence>
<reference evidence="1" key="1">
    <citation type="submission" date="2020-05" db="EMBL/GenBank/DDBJ databases">
        <title>Large-scale comparative analyses of tick genomes elucidate their genetic diversity and vector capacities.</title>
        <authorList>
            <person name="Jia N."/>
            <person name="Wang J."/>
            <person name="Shi W."/>
            <person name="Du L."/>
            <person name="Sun Y."/>
            <person name="Zhan W."/>
            <person name="Jiang J."/>
            <person name="Wang Q."/>
            <person name="Zhang B."/>
            <person name="Ji P."/>
            <person name="Sakyi L.B."/>
            <person name="Cui X."/>
            <person name="Yuan T."/>
            <person name="Jiang B."/>
            <person name="Yang W."/>
            <person name="Lam T.T.-Y."/>
            <person name="Chang Q."/>
            <person name="Ding S."/>
            <person name="Wang X."/>
            <person name="Zhu J."/>
            <person name="Ruan X."/>
            <person name="Zhao L."/>
            <person name="Wei J."/>
            <person name="Que T."/>
            <person name="Du C."/>
            <person name="Cheng J."/>
            <person name="Dai P."/>
            <person name="Han X."/>
            <person name="Huang E."/>
            <person name="Gao Y."/>
            <person name="Liu J."/>
            <person name="Shao H."/>
            <person name="Ye R."/>
            <person name="Li L."/>
            <person name="Wei W."/>
            <person name="Wang X."/>
            <person name="Wang C."/>
            <person name="Yang T."/>
            <person name="Huo Q."/>
            <person name="Li W."/>
            <person name="Guo W."/>
            <person name="Chen H."/>
            <person name="Zhou L."/>
            <person name="Ni X."/>
            <person name="Tian J."/>
            <person name="Zhou Y."/>
            <person name="Sheng Y."/>
            <person name="Liu T."/>
            <person name="Pan Y."/>
            <person name="Xia L."/>
            <person name="Li J."/>
            <person name="Zhao F."/>
            <person name="Cao W."/>
        </authorList>
    </citation>
    <scope>NUCLEOTIDE SEQUENCE</scope>
    <source>
        <strain evidence="1">Hyas-2018</strain>
    </source>
</reference>
<accession>A0ACB7SUR0</accession>
<gene>
    <name evidence="1" type="ORF">HPB50_002822</name>
</gene>
<sequence length="62" mass="7072">MRALLADYLTNVVNARQLQDSGTWGFGRRVRRASFGYSTFGDFLDAIRRNPRVCPSAGDVWY</sequence>
<proteinExistence type="predicted"/>
<organism evidence="1 2">
    <name type="scientific">Hyalomma asiaticum</name>
    <name type="common">Tick</name>
    <dbReference type="NCBI Taxonomy" id="266040"/>
    <lineage>
        <taxon>Eukaryota</taxon>
        <taxon>Metazoa</taxon>
        <taxon>Ecdysozoa</taxon>
        <taxon>Arthropoda</taxon>
        <taxon>Chelicerata</taxon>
        <taxon>Arachnida</taxon>
        <taxon>Acari</taxon>
        <taxon>Parasitiformes</taxon>
        <taxon>Ixodida</taxon>
        <taxon>Ixodoidea</taxon>
        <taxon>Ixodidae</taxon>
        <taxon>Hyalomminae</taxon>
        <taxon>Hyalomma</taxon>
    </lineage>
</organism>
<keyword evidence="2" id="KW-1185">Reference proteome</keyword>
<dbReference type="Proteomes" id="UP000821845">
    <property type="component" value="Chromosome 2"/>
</dbReference>
<name>A0ACB7SUR0_HYAAI</name>
<protein>
    <submittedName>
        <fullName evidence="1">Uncharacterized protein</fullName>
    </submittedName>
</protein>
<evidence type="ECO:0000313" key="2">
    <source>
        <dbReference type="Proteomes" id="UP000821845"/>
    </source>
</evidence>